<evidence type="ECO:0000256" key="2">
    <source>
        <dbReference type="ARBA" id="ARBA00023082"/>
    </source>
</evidence>
<dbReference type="InterPro" id="IPR013325">
    <property type="entry name" value="RNA_pol_sigma_r2"/>
</dbReference>
<dbReference type="InterPro" id="IPR007627">
    <property type="entry name" value="RNA_pol_sigma70_r2"/>
</dbReference>
<dbReference type="InterPro" id="IPR013324">
    <property type="entry name" value="RNA_pol_sigma_r3/r4-like"/>
</dbReference>
<dbReference type="NCBIfam" id="TIGR02937">
    <property type="entry name" value="sigma70-ECF"/>
    <property type="match status" value="1"/>
</dbReference>
<protein>
    <submittedName>
        <fullName evidence="6">RNA polymerase sigma factor FliA</fullName>
    </submittedName>
</protein>
<dbReference type="PANTHER" id="PTHR30385">
    <property type="entry name" value="SIGMA FACTOR F FLAGELLAR"/>
    <property type="match status" value="1"/>
</dbReference>
<keyword evidence="1" id="KW-0805">Transcription regulation</keyword>
<dbReference type="InterPro" id="IPR000943">
    <property type="entry name" value="RNA_pol_sigma70"/>
</dbReference>
<feature type="domain" description="RNA polymerase sigma-70" evidence="5">
    <location>
        <begin position="202"/>
        <end position="228"/>
    </location>
</feature>
<evidence type="ECO:0000259" key="5">
    <source>
        <dbReference type="PROSITE" id="PS00716"/>
    </source>
</evidence>
<keyword evidence="3" id="KW-0238">DNA-binding</keyword>
<dbReference type="NCBIfam" id="TIGR02479">
    <property type="entry name" value="FliA_WhiG"/>
    <property type="match status" value="1"/>
</dbReference>
<organism evidence="6 7">
    <name type="scientific">Campylobacter majalis</name>
    <dbReference type="NCBI Taxonomy" id="2790656"/>
    <lineage>
        <taxon>Bacteria</taxon>
        <taxon>Pseudomonadati</taxon>
        <taxon>Campylobacterota</taxon>
        <taxon>Epsilonproteobacteria</taxon>
        <taxon>Campylobacterales</taxon>
        <taxon>Campylobacteraceae</taxon>
        <taxon>Campylobacter</taxon>
    </lineage>
</organism>
<dbReference type="PROSITE" id="PS00716">
    <property type="entry name" value="SIGMA70_2"/>
    <property type="match status" value="1"/>
</dbReference>
<dbReference type="InterPro" id="IPR012845">
    <property type="entry name" value="RNA_pol_sigma_FliA_WhiG"/>
</dbReference>
<evidence type="ECO:0000256" key="3">
    <source>
        <dbReference type="ARBA" id="ARBA00023125"/>
    </source>
</evidence>
<dbReference type="Pfam" id="PF04545">
    <property type="entry name" value="Sigma70_r4"/>
    <property type="match status" value="1"/>
</dbReference>
<dbReference type="RefSeq" id="WP_229932525.1">
    <property type="nucleotide sequence ID" value="NZ_CAJHOF010000005.1"/>
</dbReference>
<dbReference type="InterPro" id="IPR007630">
    <property type="entry name" value="RNA_pol_sigma70_r4"/>
</dbReference>
<dbReference type="NCBIfam" id="NF005413">
    <property type="entry name" value="PRK06986.1"/>
    <property type="match status" value="1"/>
</dbReference>
<dbReference type="Pfam" id="PF04542">
    <property type="entry name" value="Sigma70_r2"/>
    <property type="match status" value="1"/>
</dbReference>
<proteinExistence type="predicted"/>
<dbReference type="SUPFAM" id="SSF88946">
    <property type="entry name" value="Sigma2 domain of RNA polymerase sigma factors"/>
    <property type="match status" value="1"/>
</dbReference>
<dbReference type="Gene3D" id="1.20.140.160">
    <property type="match status" value="1"/>
</dbReference>
<name>A0ABM8Q4R4_9BACT</name>
<dbReference type="Gene3D" id="1.10.1740.10">
    <property type="match status" value="1"/>
</dbReference>
<reference evidence="6 7" key="1">
    <citation type="submission" date="2020-11" db="EMBL/GenBank/DDBJ databases">
        <authorList>
            <person name="Peeters C."/>
        </authorList>
    </citation>
    <scope>NUCLEOTIDE SEQUENCE [LARGE SCALE GENOMIC DNA]</scope>
    <source>
        <strain evidence="6 7">LMG 7974</strain>
    </source>
</reference>
<evidence type="ECO:0000256" key="1">
    <source>
        <dbReference type="ARBA" id="ARBA00023015"/>
    </source>
</evidence>
<dbReference type="SUPFAM" id="SSF88659">
    <property type="entry name" value="Sigma3 and sigma4 domains of RNA polymerase sigma factors"/>
    <property type="match status" value="2"/>
</dbReference>
<keyword evidence="2" id="KW-0731">Sigma factor</keyword>
<sequence length="236" mass="27542">MQNSKPKQPNPYQSAIKKEQDEVVLSYMPALKAMAYRLKERLPANIDVNDLVSMGTIEMIKLSKTYNKEQNDSFWGYAKKRVYGSMLDYLRSLDVLSRTDRKLLKEINLLIDSYFNEHEYEPDDEYLANALSVDLQKIREARSAGAIASVLSLDERVDIQSEHNTEEFVIRSELLERIENVLNEFSQRDQLVMQLYYYEELSLREIAEILNISEGRVSQIHARLLKKIRENLEVNG</sequence>
<gene>
    <name evidence="6" type="primary">fliA</name>
    <name evidence="6" type="ORF">LMG7974_00713</name>
</gene>
<evidence type="ECO:0000313" key="6">
    <source>
        <dbReference type="EMBL" id="CAD7287825.1"/>
    </source>
</evidence>
<evidence type="ECO:0000256" key="4">
    <source>
        <dbReference type="ARBA" id="ARBA00023163"/>
    </source>
</evidence>
<dbReference type="CDD" id="cd06171">
    <property type="entry name" value="Sigma70_r4"/>
    <property type="match status" value="1"/>
</dbReference>
<evidence type="ECO:0000313" key="7">
    <source>
        <dbReference type="Proteomes" id="UP000789803"/>
    </source>
</evidence>
<dbReference type="PANTHER" id="PTHR30385:SF7">
    <property type="entry name" value="RNA POLYMERASE SIGMA FACTOR FLIA"/>
    <property type="match status" value="1"/>
</dbReference>
<dbReference type="EMBL" id="CAJHOF010000005">
    <property type="protein sequence ID" value="CAD7287825.1"/>
    <property type="molecule type" value="Genomic_DNA"/>
</dbReference>
<dbReference type="InterPro" id="IPR014284">
    <property type="entry name" value="RNA_pol_sigma-70_dom"/>
</dbReference>
<accession>A0ABM8Q4R4</accession>
<comment type="caution">
    <text evidence="6">The sequence shown here is derived from an EMBL/GenBank/DDBJ whole genome shotgun (WGS) entry which is preliminary data.</text>
</comment>
<keyword evidence="7" id="KW-1185">Reference proteome</keyword>
<dbReference type="Proteomes" id="UP000789803">
    <property type="component" value="Unassembled WGS sequence"/>
</dbReference>
<dbReference type="PRINTS" id="PR00046">
    <property type="entry name" value="SIGMA70FCT"/>
</dbReference>
<keyword evidence="4" id="KW-0804">Transcription</keyword>